<dbReference type="AlphaFoldDB" id="A0A1F7J6C6"/>
<evidence type="ECO:0000313" key="1">
    <source>
        <dbReference type="EMBL" id="OGK51167.1"/>
    </source>
</evidence>
<proteinExistence type="predicted"/>
<name>A0A1F7J6C6_9BACT</name>
<comment type="caution">
    <text evidence="1">The sequence shown here is derived from an EMBL/GenBank/DDBJ whole genome shotgun (WGS) entry which is preliminary data.</text>
</comment>
<reference evidence="1 2" key="1">
    <citation type="journal article" date="2016" name="Nat. Commun.">
        <title>Thousands of microbial genomes shed light on interconnected biogeochemical processes in an aquifer system.</title>
        <authorList>
            <person name="Anantharaman K."/>
            <person name="Brown C.T."/>
            <person name="Hug L.A."/>
            <person name="Sharon I."/>
            <person name="Castelle C.J."/>
            <person name="Probst A.J."/>
            <person name="Thomas B.C."/>
            <person name="Singh A."/>
            <person name="Wilkins M.J."/>
            <person name="Karaoz U."/>
            <person name="Brodie E.L."/>
            <person name="Williams K.H."/>
            <person name="Hubbard S.S."/>
            <person name="Banfield J.F."/>
        </authorList>
    </citation>
    <scope>NUCLEOTIDE SEQUENCE [LARGE SCALE GENOMIC DNA]</scope>
</reference>
<protein>
    <submittedName>
        <fullName evidence="1">Uncharacterized protein</fullName>
    </submittedName>
</protein>
<accession>A0A1F7J6C6</accession>
<dbReference type="Proteomes" id="UP000178558">
    <property type="component" value="Unassembled WGS sequence"/>
</dbReference>
<organism evidence="1 2">
    <name type="scientific">Candidatus Roizmanbacteria bacterium RIFCSPLOWO2_01_FULL_40_42</name>
    <dbReference type="NCBI Taxonomy" id="1802066"/>
    <lineage>
        <taxon>Bacteria</taxon>
        <taxon>Candidatus Roizmaniibacteriota</taxon>
    </lineage>
</organism>
<gene>
    <name evidence="1" type="ORF">A3B50_04340</name>
</gene>
<dbReference type="EMBL" id="MGAQ01000004">
    <property type="protein sequence ID" value="OGK51167.1"/>
    <property type="molecule type" value="Genomic_DNA"/>
</dbReference>
<sequence length="200" mass="22419">MAEPREPNYRYPLEGILKAVVIVGPFGSYEKLGAVVGKSAIDTATAQGLDKMIPLNGSTQTAIRIYKNARHNALDTFAYLFLMPEDQWRELGEGLSGTSQQRTHEELDLVRNAPENIQRYFFDLLTTREINMYKEGIGGLVPDLPPDIAEIRAIHLDVSKEEIDMMNATPIVQRVRMLESARDQLRAKIGDPTLPPAGRR</sequence>
<evidence type="ECO:0000313" key="2">
    <source>
        <dbReference type="Proteomes" id="UP000178558"/>
    </source>
</evidence>